<evidence type="ECO:0000256" key="1">
    <source>
        <dbReference type="ARBA" id="ARBA00004123"/>
    </source>
</evidence>
<dbReference type="AlphaFoldDB" id="A0AA39YI56"/>
<keyword evidence="4" id="KW-0539">Nucleus</keyword>
<evidence type="ECO:0000256" key="4">
    <source>
        <dbReference type="ARBA" id="ARBA00023242"/>
    </source>
</evidence>
<accession>A0AA39YI56</accession>
<dbReference type="Proteomes" id="UP001174936">
    <property type="component" value="Unassembled WGS sequence"/>
</dbReference>
<name>A0AA39YI56_9PEZI</name>
<dbReference type="EMBL" id="JAULSV010000002">
    <property type="protein sequence ID" value="KAK0652749.1"/>
    <property type="molecule type" value="Genomic_DNA"/>
</dbReference>
<dbReference type="InterPro" id="IPR003195">
    <property type="entry name" value="TFIID_TAF13"/>
</dbReference>
<feature type="compositionally biased region" description="Basic and acidic residues" evidence="5">
    <location>
        <begin position="270"/>
        <end position="289"/>
    </location>
</feature>
<sequence>MNNFTPKYRDRMFVVGETNEASEATTTLIEMIVRNAIIDIIITASDLAARRGSPKFAITDLLFQIRHDPPRLERLRDYLRLRKIRSTAAKSEKEASGDADITFEDDSSDALAPSSDSDSDSSDKPNKTTTKPRKTKPTTTTTTTTISDIPPLSLPWSTPLSFFPIPLHPHETHPLAPLDLDTDPATPSAIKLSRLRKNDALTRRMTHEDYIEWHDKRKSSFTSRKKTLFREWCLLGEVGDHKVTEDEVPGLLNLLAVEIVERLTEEAMRVKREEDGKGGRGDDKREGEQHRKRRRLF</sequence>
<evidence type="ECO:0000256" key="3">
    <source>
        <dbReference type="ARBA" id="ARBA00023163"/>
    </source>
</evidence>
<evidence type="ECO:0000256" key="5">
    <source>
        <dbReference type="SAM" id="MobiDB-lite"/>
    </source>
</evidence>
<dbReference type="PANTHER" id="PTHR11380">
    <property type="entry name" value="TRANSCRIPTION INITIATION FACTOR TFIID/SUPT3-RELATED"/>
    <property type="match status" value="1"/>
</dbReference>
<comment type="caution">
    <text evidence="6">The sequence shown here is derived from an EMBL/GenBank/DDBJ whole genome shotgun (WGS) entry which is preliminary data.</text>
</comment>
<feature type="region of interest" description="Disordered" evidence="5">
    <location>
        <begin position="87"/>
        <end position="150"/>
    </location>
</feature>
<proteinExistence type="predicted"/>
<keyword evidence="7" id="KW-1185">Reference proteome</keyword>
<feature type="region of interest" description="Disordered" evidence="5">
    <location>
        <begin position="270"/>
        <end position="297"/>
    </location>
</feature>
<evidence type="ECO:0000313" key="6">
    <source>
        <dbReference type="EMBL" id="KAK0652749.1"/>
    </source>
</evidence>
<dbReference type="GO" id="GO:0005634">
    <property type="term" value="C:nucleus"/>
    <property type="evidence" value="ECO:0007669"/>
    <property type="project" value="UniProtKB-SubCell"/>
</dbReference>
<dbReference type="PANTHER" id="PTHR11380:SF16">
    <property type="entry name" value="TRANSCRIPTION INITIATION PROTEIN SPT3 HOMOLOG"/>
    <property type="match status" value="1"/>
</dbReference>
<keyword evidence="3" id="KW-0804">Transcription</keyword>
<dbReference type="GO" id="GO:0006366">
    <property type="term" value="P:transcription by RNA polymerase II"/>
    <property type="evidence" value="ECO:0007669"/>
    <property type="project" value="InterPro"/>
</dbReference>
<dbReference type="Pfam" id="PF02269">
    <property type="entry name" value="TFIID-18kDa"/>
    <property type="match status" value="1"/>
</dbReference>
<evidence type="ECO:0000256" key="2">
    <source>
        <dbReference type="ARBA" id="ARBA00023015"/>
    </source>
</evidence>
<reference evidence="6" key="1">
    <citation type="submission" date="2023-06" db="EMBL/GenBank/DDBJ databases">
        <title>Genome-scale phylogeny and comparative genomics of the fungal order Sordariales.</title>
        <authorList>
            <consortium name="Lawrence Berkeley National Laboratory"/>
            <person name="Hensen N."/>
            <person name="Bonometti L."/>
            <person name="Westerberg I."/>
            <person name="Brannstrom I.O."/>
            <person name="Guillou S."/>
            <person name="Cros-Aarteil S."/>
            <person name="Calhoun S."/>
            <person name="Haridas S."/>
            <person name="Kuo A."/>
            <person name="Mondo S."/>
            <person name="Pangilinan J."/>
            <person name="Riley R."/>
            <person name="Labutti K."/>
            <person name="Andreopoulos B."/>
            <person name="Lipzen A."/>
            <person name="Chen C."/>
            <person name="Yanf M."/>
            <person name="Daum C."/>
            <person name="Ng V."/>
            <person name="Clum A."/>
            <person name="Steindorff A."/>
            <person name="Ohm R."/>
            <person name="Martin F."/>
            <person name="Silar P."/>
            <person name="Natvig D."/>
            <person name="Lalanne C."/>
            <person name="Gautier V."/>
            <person name="Ament-Velasquez S.L."/>
            <person name="Kruys A."/>
            <person name="Hutchinson M.I."/>
            <person name="Powell A.J."/>
            <person name="Barry K."/>
            <person name="Miller A.N."/>
            <person name="Grigoriev I.V."/>
            <person name="Debuchy R."/>
            <person name="Gladieux P."/>
            <person name="Thoren M.H."/>
            <person name="Johannesson H."/>
        </authorList>
    </citation>
    <scope>NUCLEOTIDE SEQUENCE</scope>
    <source>
        <strain evidence="6">SMH2532-1</strain>
    </source>
</reference>
<feature type="compositionally biased region" description="Low complexity" evidence="5">
    <location>
        <begin position="137"/>
        <end position="150"/>
    </location>
</feature>
<dbReference type="CDD" id="cd22926">
    <property type="entry name" value="HFD_SPT3"/>
    <property type="match status" value="1"/>
</dbReference>
<comment type="subcellular location">
    <subcellularLocation>
        <location evidence="1">Nucleus</location>
    </subcellularLocation>
</comment>
<gene>
    <name evidence="6" type="ORF">B0T16DRAFT_505397</name>
</gene>
<keyword evidence="2" id="KW-0805">Transcription regulation</keyword>
<organism evidence="6 7">
    <name type="scientific">Cercophora newfieldiana</name>
    <dbReference type="NCBI Taxonomy" id="92897"/>
    <lineage>
        <taxon>Eukaryota</taxon>
        <taxon>Fungi</taxon>
        <taxon>Dikarya</taxon>
        <taxon>Ascomycota</taxon>
        <taxon>Pezizomycotina</taxon>
        <taxon>Sordariomycetes</taxon>
        <taxon>Sordariomycetidae</taxon>
        <taxon>Sordariales</taxon>
        <taxon>Lasiosphaeriaceae</taxon>
        <taxon>Cercophora</taxon>
    </lineage>
</organism>
<protein>
    <submittedName>
        <fullName evidence="6">Transcription initiation factor IID, 18kD subunit-domain-containing protein</fullName>
    </submittedName>
</protein>
<evidence type="ECO:0000313" key="7">
    <source>
        <dbReference type="Proteomes" id="UP001174936"/>
    </source>
</evidence>